<comment type="similarity">
    <text evidence="1">Belongs to the NDK family.</text>
</comment>
<name>A0A0G4GFK6_VITBC</name>
<dbReference type="InterPro" id="IPR036850">
    <property type="entry name" value="NDK-like_dom_sf"/>
</dbReference>
<evidence type="ECO:0000313" key="2">
    <source>
        <dbReference type="EMBL" id="CEM28304.1"/>
    </source>
</evidence>
<dbReference type="InParanoid" id="A0A0G4GFK6"/>
<evidence type="ECO:0008006" key="4">
    <source>
        <dbReference type="Google" id="ProtNLM"/>
    </source>
</evidence>
<evidence type="ECO:0000313" key="3">
    <source>
        <dbReference type="Proteomes" id="UP000041254"/>
    </source>
</evidence>
<gene>
    <name evidence="2" type="ORF">Vbra_22273</name>
</gene>
<keyword evidence="3" id="KW-1185">Reference proteome</keyword>
<dbReference type="AlphaFoldDB" id="A0A0G4GFK6"/>
<reference evidence="2 3" key="1">
    <citation type="submission" date="2014-11" db="EMBL/GenBank/DDBJ databases">
        <authorList>
            <person name="Zhu J."/>
            <person name="Qi W."/>
            <person name="Song R."/>
        </authorList>
    </citation>
    <scope>NUCLEOTIDE SEQUENCE [LARGE SCALE GENOMIC DNA]</scope>
</reference>
<dbReference type="SUPFAM" id="SSF54919">
    <property type="entry name" value="Nucleoside diphosphate kinase, NDK"/>
    <property type="match status" value="1"/>
</dbReference>
<accession>A0A0G4GFK6</accession>
<dbReference type="PROSITE" id="PS51374">
    <property type="entry name" value="NDPK_LIKE"/>
    <property type="match status" value="1"/>
</dbReference>
<dbReference type="EMBL" id="CDMY01000650">
    <property type="protein sequence ID" value="CEM28304.1"/>
    <property type="molecule type" value="Genomic_DNA"/>
</dbReference>
<proteinExistence type="inferred from homology"/>
<protein>
    <recommendedName>
        <fullName evidence="4">Nucleoside diphosphate kinase-like domain-containing protein</fullName>
    </recommendedName>
</protein>
<comment type="caution">
    <text evidence="1">Lacks conserved residue(s) required for the propagation of feature annotation.</text>
</comment>
<sequence length="525" mass="58207">MRPSAEKKKWPYVTFALIKPDGHGYRGVLEQRLKREGFTIRLRESRQWTLQEAMAFLWCSWGWPDDPDDTAEMNDGSSFNLTRHDAAAEYLSSGMVEGWLLERPAGGATGAWLRLKQRLRVEWAGPFAGDPSAYEALLLVTNKVHGPDAPSQAAREIEHFFSPPSSTTRPVKVWRYRRARPGAFHMQMADRKRENERYRHFCIEAHPSPAAVDAPLLAPDVLANRLLHRHRDAGKQAQDDDSLPGRLPPTVMRRIVSRLVEREGECGGGWHVWVPMCGEGRMAAMVMDHGRKTPHDTHRGTFKGVIASCDSLADLRLAVANGELVTDRQCALRRRAEAERQSHTRNTHVRKLQLELMGAIDAHLLPYLSEQSHDDNGPAPAPAPSIAYHALYVPPSPPCHGDSDTTPSAATPLSLQHHLTSTPDLTQATCEDDDSSGSRVVCVLLWPGDDRRAEDRTALDSVLSHLGGRGDVSSVVLVLSGRAMGGMAVVDVLEEGESVCGMRVREVMRVRGGRWAVTLDKESAR</sequence>
<dbReference type="Gene3D" id="3.30.70.141">
    <property type="entry name" value="Nucleoside diphosphate kinase-like domain"/>
    <property type="match status" value="1"/>
</dbReference>
<dbReference type="Proteomes" id="UP000041254">
    <property type="component" value="Unassembled WGS sequence"/>
</dbReference>
<organism evidence="2 3">
    <name type="scientific">Vitrella brassicaformis (strain CCMP3155)</name>
    <dbReference type="NCBI Taxonomy" id="1169540"/>
    <lineage>
        <taxon>Eukaryota</taxon>
        <taxon>Sar</taxon>
        <taxon>Alveolata</taxon>
        <taxon>Colpodellida</taxon>
        <taxon>Vitrellaceae</taxon>
        <taxon>Vitrella</taxon>
    </lineage>
</organism>
<evidence type="ECO:0000256" key="1">
    <source>
        <dbReference type="PROSITE-ProRule" id="PRU00706"/>
    </source>
</evidence>
<dbReference type="VEuPathDB" id="CryptoDB:Vbra_22273"/>